<sequence>MHHEAPPALRAVREITGGAEHGALESALLGLAGGHGGISLHSLGVIRDNCPARGPRPRHRLRETNLFLE</sequence>
<evidence type="ECO:0000313" key="2">
    <source>
        <dbReference type="Proteomes" id="UP000616724"/>
    </source>
</evidence>
<protein>
    <submittedName>
        <fullName evidence="1">Uncharacterized protein</fullName>
    </submittedName>
</protein>
<proteinExistence type="predicted"/>
<gene>
    <name evidence="1" type="ORF">Plo01_37080</name>
</gene>
<accession>A0A8J3RLU2</accession>
<reference evidence="1 2" key="1">
    <citation type="submission" date="2021-01" db="EMBL/GenBank/DDBJ databases">
        <title>Whole genome shotgun sequence of Planobispora longispora NBRC 13918.</title>
        <authorList>
            <person name="Komaki H."/>
            <person name="Tamura T."/>
        </authorList>
    </citation>
    <scope>NUCLEOTIDE SEQUENCE [LARGE SCALE GENOMIC DNA]</scope>
    <source>
        <strain evidence="1 2">NBRC 13918</strain>
    </source>
</reference>
<organism evidence="1 2">
    <name type="scientific">Planobispora longispora</name>
    <dbReference type="NCBI Taxonomy" id="28887"/>
    <lineage>
        <taxon>Bacteria</taxon>
        <taxon>Bacillati</taxon>
        <taxon>Actinomycetota</taxon>
        <taxon>Actinomycetes</taxon>
        <taxon>Streptosporangiales</taxon>
        <taxon>Streptosporangiaceae</taxon>
        <taxon>Planobispora</taxon>
    </lineage>
</organism>
<comment type="caution">
    <text evidence="1">The sequence shown here is derived from an EMBL/GenBank/DDBJ whole genome shotgun (WGS) entry which is preliminary data.</text>
</comment>
<keyword evidence="2" id="KW-1185">Reference proteome</keyword>
<name>A0A8J3RLU2_9ACTN</name>
<dbReference type="AlphaFoldDB" id="A0A8J3RLU2"/>
<evidence type="ECO:0000313" key="1">
    <source>
        <dbReference type="EMBL" id="GIH77279.1"/>
    </source>
</evidence>
<dbReference type="Proteomes" id="UP000616724">
    <property type="component" value="Unassembled WGS sequence"/>
</dbReference>
<dbReference type="EMBL" id="BOOH01000028">
    <property type="protein sequence ID" value="GIH77279.1"/>
    <property type="molecule type" value="Genomic_DNA"/>
</dbReference>